<dbReference type="Proteomes" id="UP001165384">
    <property type="component" value="Unassembled WGS sequence"/>
</dbReference>
<name>A0ABS9K3U3_9RHOO</name>
<evidence type="ECO:0000259" key="8">
    <source>
        <dbReference type="Pfam" id="PF02687"/>
    </source>
</evidence>
<sequence>MRQFFSDLVIAWRNLARNRQRTAVSILTVASGIVAFSLASGFIAWIFVDMRDSTVRSQLGHVQIVRPDYFEKGVADPYRFLLGDGRELFPKLAGLKGVVSVTPRLAFSGLASLGDATVSFIGEGVSPAGERPISARINIDDGRDLKDDNEAAVILGEGLAQSLGAKVGDKIVLLVTTEQGGAGAVETEVVGVFNTTSKEFDDHALRLPIQRARTLMRVEGATAWVMLLDSHLLTQKVIEQLKVILPANAYQLVPWSALADFYNKTVTLFTSQIQVVKVIIGLIIVLSISNTQTMSVLERTTEIGTVLALGQKRSVVMRFFIVEGILIGLLGGLIGISVGWLAAQGISAIGIPMPPAPGMAHGFTGAVLFTPEIAVESVTLAVITTLIASILPAFRASRLNIVDALRYNQ</sequence>
<dbReference type="Pfam" id="PF02687">
    <property type="entry name" value="FtsX"/>
    <property type="match status" value="1"/>
</dbReference>
<evidence type="ECO:0000313" key="10">
    <source>
        <dbReference type="EMBL" id="MCG2577734.1"/>
    </source>
</evidence>
<evidence type="ECO:0000256" key="4">
    <source>
        <dbReference type="ARBA" id="ARBA00022692"/>
    </source>
</evidence>
<keyword evidence="3" id="KW-1003">Cell membrane</keyword>
<proteinExistence type="inferred from homology"/>
<keyword evidence="4 7" id="KW-0812">Transmembrane</keyword>
<protein>
    <submittedName>
        <fullName evidence="10">ABC transporter permease</fullName>
    </submittedName>
</protein>
<dbReference type="RefSeq" id="WP_275711068.1">
    <property type="nucleotide sequence ID" value="NZ_JAKLTN010000002.1"/>
</dbReference>
<keyword evidence="6 7" id="KW-0472">Membrane</keyword>
<dbReference type="Pfam" id="PF12704">
    <property type="entry name" value="MacB_PCD"/>
    <property type="match status" value="1"/>
</dbReference>
<keyword evidence="11" id="KW-1185">Reference proteome</keyword>
<feature type="transmembrane region" description="Helical" evidence="7">
    <location>
        <begin position="363"/>
        <end position="391"/>
    </location>
</feature>
<evidence type="ECO:0000259" key="9">
    <source>
        <dbReference type="Pfam" id="PF12704"/>
    </source>
</evidence>
<feature type="transmembrane region" description="Helical" evidence="7">
    <location>
        <begin position="23"/>
        <end position="48"/>
    </location>
</feature>
<evidence type="ECO:0000256" key="1">
    <source>
        <dbReference type="ARBA" id="ARBA00004651"/>
    </source>
</evidence>
<comment type="caution">
    <text evidence="10">The sequence shown here is derived from an EMBL/GenBank/DDBJ whole genome shotgun (WGS) entry which is preliminary data.</text>
</comment>
<dbReference type="PANTHER" id="PTHR30489">
    <property type="entry name" value="LIPOPROTEIN-RELEASING SYSTEM TRANSMEMBRANE PROTEIN LOLE"/>
    <property type="match status" value="1"/>
</dbReference>
<evidence type="ECO:0000256" key="5">
    <source>
        <dbReference type="ARBA" id="ARBA00022989"/>
    </source>
</evidence>
<evidence type="ECO:0000256" key="6">
    <source>
        <dbReference type="ARBA" id="ARBA00023136"/>
    </source>
</evidence>
<dbReference type="InterPro" id="IPR051447">
    <property type="entry name" value="Lipoprotein-release_system"/>
</dbReference>
<feature type="domain" description="ABC3 transporter permease C-terminal" evidence="8">
    <location>
        <begin position="278"/>
        <end position="401"/>
    </location>
</feature>
<dbReference type="InterPro" id="IPR025857">
    <property type="entry name" value="MacB_PCD"/>
</dbReference>
<evidence type="ECO:0000313" key="11">
    <source>
        <dbReference type="Proteomes" id="UP001165384"/>
    </source>
</evidence>
<dbReference type="EMBL" id="JAKLTN010000002">
    <property type="protein sequence ID" value="MCG2577734.1"/>
    <property type="molecule type" value="Genomic_DNA"/>
</dbReference>
<reference evidence="10" key="1">
    <citation type="submission" date="2022-01" db="EMBL/GenBank/DDBJ databases">
        <authorList>
            <person name="Jo J.-H."/>
            <person name="Im W.-T."/>
        </authorList>
    </citation>
    <scope>NUCLEOTIDE SEQUENCE</scope>
    <source>
        <strain evidence="10">XY25</strain>
    </source>
</reference>
<accession>A0ABS9K3U3</accession>
<gene>
    <name evidence="10" type="ORF">LZ012_12090</name>
</gene>
<keyword evidence="5 7" id="KW-1133">Transmembrane helix</keyword>
<evidence type="ECO:0000256" key="2">
    <source>
        <dbReference type="ARBA" id="ARBA00005236"/>
    </source>
</evidence>
<evidence type="ECO:0000256" key="7">
    <source>
        <dbReference type="SAM" id="Phobius"/>
    </source>
</evidence>
<comment type="subcellular location">
    <subcellularLocation>
        <location evidence="1">Cell membrane</location>
        <topology evidence="1">Multi-pass membrane protein</topology>
    </subcellularLocation>
</comment>
<comment type="similarity">
    <text evidence="2">Belongs to the ABC-4 integral membrane protein family. LolC/E subfamily.</text>
</comment>
<evidence type="ECO:0000256" key="3">
    <source>
        <dbReference type="ARBA" id="ARBA00022475"/>
    </source>
</evidence>
<organism evidence="10 11">
    <name type="scientific">Dechloromonas hankyongensis</name>
    <dbReference type="NCBI Taxonomy" id="2908002"/>
    <lineage>
        <taxon>Bacteria</taxon>
        <taxon>Pseudomonadati</taxon>
        <taxon>Pseudomonadota</taxon>
        <taxon>Betaproteobacteria</taxon>
        <taxon>Rhodocyclales</taxon>
        <taxon>Azonexaceae</taxon>
        <taxon>Dechloromonas</taxon>
    </lineage>
</organism>
<dbReference type="PANTHER" id="PTHR30489:SF0">
    <property type="entry name" value="LIPOPROTEIN-RELEASING SYSTEM TRANSMEMBRANE PROTEIN LOLE"/>
    <property type="match status" value="1"/>
</dbReference>
<feature type="domain" description="MacB-like periplasmic core" evidence="9">
    <location>
        <begin position="22"/>
        <end position="241"/>
    </location>
</feature>
<feature type="transmembrane region" description="Helical" evidence="7">
    <location>
        <begin position="319"/>
        <end position="343"/>
    </location>
</feature>
<dbReference type="InterPro" id="IPR003838">
    <property type="entry name" value="ABC3_permease_C"/>
</dbReference>